<dbReference type="EMBL" id="JARK01001339">
    <property type="protein sequence ID" value="EYC32100.1"/>
    <property type="molecule type" value="Genomic_DNA"/>
</dbReference>
<keyword evidence="1" id="KW-1133">Transmembrane helix</keyword>
<comment type="caution">
    <text evidence="2">The sequence shown here is derived from an EMBL/GenBank/DDBJ whole genome shotgun (WGS) entry which is preliminary data.</text>
</comment>
<evidence type="ECO:0000256" key="1">
    <source>
        <dbReference type="SAM" id="Phobius"/>
    </source>
</evidence>
<keyword evidence="1" id="KW-0472">Membrane</keyword>
<reference evidence="3" key="1">
    <citation type="journal article" date="2015" name="Nat. Genet.">
        <title>The genome and transcriptome of the zoonotic hookworm Ancylostoma ceylanicum identify infection-specific gene families.</title>
        <authorList>
            <person name="Schwarz E.M."/>
            <person name="Hu Y."/>
            <person name="Antoshechkin I."/>
            <person name="Miller M.M."/>
            <person name="Sternberg P.W."/>
            <person name="Aroian R.V."/>
        </authorList>
    </citation>
    <scope>NUCLEOTIDE SEQUENCE</scope>
    <source>
        <strain evidence="3">HY135</strain>
    </source>
</reference>
<name>A0A016VXI2_9BILA</name>
<dbReference type="AlphaFoldDB" id="A0A016VXI2"/>
<keyword evidence="1" id="KW-0812">Transmembrane</keyword>
<sequence length="134" mass="15795">MSLANMFDGIHVWSTLSKILSEEQLYYREKQEIHKKKSTMAYAGGSVQMLADTEHHAPSGDWFHVVLIALTITICFNITVLSYRYFAIIRREKLDRLNKSKEMVTETWYLEKEVIKKEAENRRKKREAAKKELL</sequence>
<accession>A0A016VXI2</accession>
<keyword evidence="3" id="KW-1185">Reference proteome</keyword>
<proteinExistence type="predicted"/>
<gene>
    <name evidence="2" type="primary">Acey_s0003.g1396</name>
    <name evidence="2" type="ORF">Y032_0003g1396</name>
</gene>
<dbReference type="Proteomes" id="UP000024635">
    <property type="component" value="Unassembled WGS sequence"/>
</dbReference>
<evidence type="ECO:0000313" key="3">
    <source>
        <dbReference type="Proteomes" id="UP000024635"/>
    </source>
</evidence>
<evidence type="ECO:0000313" key="2">
    <source>
        <dbReference type="EMBL" id="EYC32100.1"/>
    </source>
</evidence>
<organism evidence="2 3">
    <name type="scientific">Ancylostoma ceylanicum</name>
    <dbReference type="NCBI Taxonomy" id="53326"/>
    <lineage>
        <taxon>Eukaryota</taxon>
        <taxon>Metazoa</taxon>
        <taxon>Ecdysozoa</taxon>
        <taxon>Nematoda</taxon>
        <taxon>Chromadorea</taxon>
        <taxon>Rhabditida</taxon>
        <taxon>Rhabditina</taxon>
        <taxon>Rhabditomorpha</taxon>
        <taxon>Strongyloidea</taxon>
        <taxon>Ancylostomatidae</taxon>
        <taxon>Ancylostomatinae</taxon>
        <taxon>Ancylostoma</taxon>
    </lineage>
</organism>
<feature type="transmembrane region" description="Helical" evidence="1">
    <location>
        <begin position="62"/>
        <end position="86"/>
    </location>
</feature>
<dbReference type="OrthoDB" id="5812353at2759"/>
<protein>
    <submittedName>
        <fullName evidence="2">Uncharacterized protein</fullName>
    </submittedName>
</protein>